<evidence type="ECO:0000256" key="5">
    <source>
        <dbReference type="SAM" id="Coils"/>
    </source>
</evidence>
<dbReference type="PANTHER" id="PTHR12442">
    <property type="entry name" value="DYNEIN INTERMEDIATE CHAIN"/>
    <property type="match status" value="1"/>
</dbReference>
<sequence>MDRKKKGRRKKKPQEMEEKLEKPTTSREDNIADDLEETLLYNKEKSFSLKEEEEEEEEEKEEGRETDHSSGSEEKLSSSDKEEDISVDKEEIADREEEFETASQEDIIAPLVQMTKAEEALKVCTDILEDVIFDRERQKDLLEMTTVEFVSFISDIRFETPEFYYQVEIAKQLRVDEVRRFDTDYIKLDDEDYPDDYEEEQAEWKLLLGEFLQYEPQPIEQEEEEEEEEEEEGKKRPKEPSPEGSAQDIKKGKKKEKGKKLKKKGKEEKKKVEAGAEQEEIVKEGEEGEEAPSDVIKPEETKESELEKPKREMKELSEEEQCAAGTIPVSIAPETQSIINCVIGVHVTTENPWIQIKRDRLEYVIEAEEQILDFNSIKDEIKELKLEDIWVGYDCVSEIPNSFFICVTEQANLYTTKKLEMLGIERKKRVEQALVRSCREWESLGSEQEIEEWKIVDSRPLCQVEHEIIIQSLLVEPNFTDLNVEDVIHGYKNFLPYVSEDDEDVYVDEEEDKDEQDFSVQITRIRNETGTQACKDFTSSHAQTVLPFPQSKWSQYEDIFSVTELTETEEIDELKAFLKNKYLSLYDLMSYNSSFNLYEDDYPCLILEETDTQPMEQKIKKRFEEYTSFIDVLHCKNKFISSIAWHPSWSGIVACSYVDYIRCIHIQINKTLPDEIFRAVHGSNLVLIWSFVDSLKPKLILESSQEVHSLSFCPFNENILIGGCINGQVVVWDLTDKLRKVEEVINLTPSQQMYKEVLANLLSWMKNTRRLEYVSAAAMSSLQYSPTHCITSIEWLTPYHEISRMGRYGDLRDRELTSLQFLTSSEDGSVCVWDLQAPIPKQAGLSKSQRRKKRILPAALKAEVSQFRHLNNVLMPVFRINIIDPENDTIIPVSVLSSEMIELNYEFKDPKDLIKEHTYSERLLYNPVFQDPGNYPKQQFYAGTIEGHILRVSWEGSDTNTGEVINSELAKYPSWGQIHESPIIHISRSIFFNNVILTSSAKIFAVWRTDVNNVPLFWRRSKIGITSCDWSKSYPNIFSILHVDGSIEVWDLLIQSDKHIIVQSMSGSALTCHRYSKMDPLQNVIGIADHRGALRIFKDPVAEELVDLSYEIKEMDKLLNKEKERIESFKEWQNEWLLRNKQIIQAEQDAIQEELEREEKERQNKEKLELEEREKEEVLRKRLEKMQAQKIDVEKQAQEKWQEMQHKRYIKTILKQKQLDKHEMLIKVEPLNIMRALEKKKKDKLAEEIQQKDKISEDEKKISFAETLMKIKRNDLNAGTFMKEIEASLSSVVKDYKKTELQYLEEIKKNPYKYVFDWKELINEGRRSQNTVQECITVRSERENRYYKLKTERKLLNLNVEGQVKQIGKTVSTPSVDKSTSSIVQFGGVTESLIETPSVILESSTSLSHSKSGSVHFNNE</sequence>
<dbReference type="GO" id="GO:0045504">
    <property type="term" value="F:dynein heavy chain binding"/>
    <property type="evidence" value="ECO:0007669"/>
    <property type="project" value="TreeGrafter"/>
</dbReference>
<feature type="compositionally biased region" description="Basic and acidic residues" evidence="6">
    <location>
        <begin position="13"/>
        <end position="30"/>
    </location>
</feature>
<feature type="coiled-coil region" evidence="5">
    <location>
        <begin position="1105"/>
        <end position="1196"/>
    </location>
</feature>
<evidence type="ECO:0000256" key="1">
    <source>
        <dbReference type="ARBA" id="ARBA00004496"/>
    </source>
</evidence>
<reference evidence="7" key="2">
    <citation type="submission" date="2023-05" db="EMBL/GenBank/DDBJ databases">
        <authorList>
            <person name="Fouks B."/>
        </authorList>
    </citation>
    <scope>NUCLEOTIDE SEQUENCE</scope>
    <source>
        <strain evidence="7">Stay&amp;Tobe</strain>
        <tissue evidence="7">Testes</tissue>
    </source>
</reference>
<evidence type="ECO:0008006" key="9">
    <source>
        <dbReference type="Google" id="ProtNLM"/>
    </source>
</evidence>
<dbReference type="GO" id="GO:0036156">
    <property type="term" value="C:inner dynein arm"/>
    <property type="evidence" value="ECO:0007669"/>
    <property type="project" value="TreeGrafter"/>
</dbReference>
<dbReference type="InterPro" id="IPR015943">
    <property type="entry name" value="WD40/YVTN_repeat-like_dom_sf"/>
</dbReference>
<evidence type="ECO:0000256" key="3">
    <source>
        <dbReference type="ARBA" id="ARBA00022574"/>
    </source>
</evidence>
<feature type="compositionally biased region" description="Basic and acidic residues" evidence="6">
    <location>
        <begin position="296"/>
        <end position="316"/>
    </location>
</feature>
<keyword evidence="3" id="KW-0853">WD repeat</keyword>
<feature type="compositionally biased region" description="Acidic residues" evidence="6">
    <location>
        <begin position="51"/>
        <end position="60"/>
    </location>
</feature>
<accession>A0AAD8E3W0</accession>
<dbReference type="EMBL" id="JASPKZ010009800">
    <property type="protein sequence ID" value="KAJ9576310.1"/>
    <property type="molecule type" value="Genomic_DNA"/>
</dbReference>
<gene>
    <name evidence="7" type="ORF">L9F63_006810</name>
</gene>
<dbReference type="InterPro" id="IPR050687">
    <property type="entry name" value="Dynein_IC"/>
</dbReference>
<feature type="compositionally biased region" description="Basic and acidic residues" evidence="6">
    <location>
        <begin position="61"/>
        <end position="92"/>
    </location>
</feature>
<dbReference type="PANTHER" id="PTHR12442:SF5">
    <property type="entry name" value="DYNEIN AXONEMAL INTERMEDIATE CHAIN 3"/>
    <property type="match status" value="1"/>
</dbReference>
<name>A0AAD8E3W0_DIPPU</name>
<feature type="compositionally biased region" description="Basic residues" evidence="6">
    <location>
        <begin position="1"/>
        <end position="12"/>
    </location>
</feature>
<dbReference type="GO" id="GO:0045503">
    <property type="term" value="F:dynein light chain binding"/>
    <property type="evidence" value="ECO:0007669"/>
    <property type="project" value="TreeGrafter"/>
</dbReference>
<feature type="compositionally biased region" description="Acidic residues" evidence="6">
    <location>
        <begin position="220"/>
        <end position="231"/>
    </location>
</feature>
<dbReference type="Gene3D" id="2.130.10.10">
    <property type="entry name" value="YVTN repeat-like/Quinoprotein amine dehydrogenase"/>
    <property type="match status" value="1"/>
</dbReference>
<proteinExistence type="predicted"/>
<feature type="compositionally biased region" description="Basic residues" evidence="6">
    <location>
        <begin position="251"/>
        <end position="264"/>
    </location>
</feature>
<keyword evidence="2" id="KW-0963">Cytoplasm</keyword>
<dbReference type="GO" id="GO:0060294">
    <property type="term" value="P:cilium movement involved in cell motility"/>
    <property type="evidence" value="ECO:0007669"/>
    <property type="project" value="TreeGrafter"/>
</dbReference>
<protein>
    <recommendedName>
        <fullName evidence="9">WD repeat-containing protein 63</fullName>
    </recommendedName>
</protein>
<dbReference type="GO" id="GO:0036159">
    <property type="term" value="P:inner dynein arm assembly"/>
    <property type="evidence" value="ECO:0007669"/>
    <property type="project" value="TreeGrafter"/>
</dbReference>
<feature type="compositionally biased region" description="Basic and acidic residues" evidence="6">
    <location>
        <begin position="265"/>
        <end position="285"/>
    </location>
</feature>
<feature type="compositionally biased region" description="Basic and acidic residues" evidence="6">
    <location>
        <begin position="232"/>
        <end position="241"/>
    </location>
</feature>
<dbReference type="Proteomes" id="UP001233999">
    <property type="component" value="Unassembled WGS sequence"/>
</dbReference>
<evidence type="ECO:0000256" key="2">
    <source>
        <dbReference type="ARBA" id="ARBA00022490"/>
    </source>
</evidence>
<evidence type="ECO:0000256" key="4">
    <source>
        <dbReference type="ARBA" id="ARBA00022737"/>
    </source>
</evidence>
<comment type="subcellular location">
    <subcellularLocation>
        <location evidence="1">Cytoplasm</location>
    </subcellularLocation>
</comment>
<evidence type="ECO:0000256" key="6">
    <source>
        <dbReference type="SAM" id="MobiDB-lite"/>
    </source>
</evidence>
<keyword evidence="5" id="KW-0175">Coiled coil</keyword>
<dbReference type="SUPFAM" id="SSF50978">
    <property type="entry name" value="WD40 repeat-like"/>
    <property type="match status" value="1"/>
</dbReference>
<keyword evidence="4" id="KW-0677">Repeat</keyword>
<evidence type="ECO:0000313" key="8">
    <source>
        <dbReference type="Proteomes" id="UP001233999"/>
    </source>
</evidence>
<organism evidence="7 8">
    <name type="scientific">Diploptera punctata</name>
    <name type="common">Pacific beetle cockroach</name>
    <dbReference type="NCBI Taxonomy" id="6984"/>
    <lineage>
        <taxon>Eukaryota</taxon>
        <taxon>Metazoa</taxon>
        <taxon>Ecdysozoa</taxon>
        <taxon>Arthropoda</taxon>
        <taxon>Hexapoda</taxon>
        <taxon>Insecta</taxon>
        <taxon>Pterygota</taxon>
        <taxon>Neoptera</taxon>
        <taxon>Polyneoptera</taxon>
        <taxon>Dictyoptera</taxon>
        <taxon>Blattodea</taxon>
        <taxon>Blaberoidea</taxon>
        <taxon>Blaberidae</taxon>
        <taxon>Diplopterinae</taxon>
        <taxon>Diploptera</taxon>
    </lineage>
</organism>
<keyword evidence="8" id="KW-1185">Reference proteome</keyword>
<dbReference type="InterPro" id="IPR036322">
    <property type="entry name" value="WD40_repeat_dom_sf"/>
</dbReference>
<comment type="caution">
    <text evidence="7">The sequence shown here is derived from an EMBL/GenBank/DDBJ whole genome shotgun (WGS) entry which is preliminary data.</text>
</comment>
<feature type="region of interest" description="Disordered" evidence="6">
    <location>
        <begin position="1"/>
        <end position="102"/>
    </location>
</feature>
<evidence type="ECO:0000313" key="7">
    <source>
        <dbReference type="EMBL" id="KAJ9576310.1"/>
    </source>
</evidence>
<reference evidence="7" key="1">
    <citation type="journal article" date="2023" name="IScience">
        <title>Live-bearing cockroach genome reveals convergent evolutionary mechanisms linked to viviparity in insects and beyond.</title>
        <authorList>
            <person name="Fouks B."/>
            <person name="Harrison M.C."/>
            <person name="Mikhailova A.A."/>
            <person name="Marchal E."/>
            <person name="English S."/>
            <person name="Carruthers M."/>
            <person name="Jennings E.C."/>
            <person name="Chiamaka E.L."/>
            <person name="Frigard R.A."/>
            <person name="Pippel M."/>
            <person name="Attardo G.M."/>
            <person name="Benoit J.B."/>
            <person name="Bornberg-Bauer E."/>
            <person name="Tobe S.S."/>
        </authorList>
    </citation>
    <scope>NUCLEOTIDE SEQUENCE</scope>
    <source>
        <strain evidence="7">Stay&amp;Tobe</strain>
    </source>
</reference>
<dbReference type="SMART" id="SM00320">
    <property type="entry name" value="WD40"/>
    <property type="match status" value="4"/>
</dbReference>
<dbReference type="InterPro" id="IPR001680">
    <property type="entry name" value="WD40_rpt"/>
</dbReference>
<feature type="region of interest" description="Disordered" evidence="6">
    <location>
        <begin position="215"/>
        <end position="322"/>
    </location>
</feature>